<dbReference type="Gene3D" id="2.70.170.10">
    <property type="entry name" value="Neurotransmitter-gated ion-channel ligand-binding domain"/>
    <property type="match status" value="1"/>
</dbReference>
<feature type="transmembrane region" description="Helical" evidence="5">
    <location>
        <begin position="751"/>
        <end position="772"/>
    </location>
</feature>
<dbReference type="PRINTS" id="PR00895">
    <property type="entry name" value="PENTAXIN"/>
</dbReference>
<feature type="compositionally biased region" description="Low complexity" evidence="4">
    <location>
        <begin position="118"/>
        <end position="130"/>
    </location>
</feature>
<evidence type="ECO:0000256" key="2">
    <source>
        <dbReference type="ARBA" id="ARBA00023136"/>
    </source>
</evidence>
<evidence type="ECO:0000256" key="5">
    <source>
        <dbReference type="SAM" id="Phobius"/>
    </source>
</evidence>
<dbReference type="SMART" id="SM00159">
    <property type="entry name" value="PTX"/>
    <property type="match status" value="1"/>
</dbReference>
<keyword evidence="5" id="KW-0812">Transmembrane</keyword>
<dbReference type="OrthoDB" id="6351081at2759"/>
<keyword evidence="2 5" id="KW-0472">Membrane</keyword>
<dbReference type="Pfam" id="PF02932">
    <property type="entry name" value="Neur_chan_memb"/>
    <property type="match status" value="1"/>
</dbReference>
<dbReference type="InterPro" id="IPR016187">
    <property type="entry name" value="CTDL_fold"/>
</dbReference>
<dbReference type="GO" id="GO:0004888">
    <property type="term" value="F:transmembrane signaling receptor activity"/>
    <property type="evidence" value="ECO:0007669"/>
    <property type="project" value="InterPro"/>
</dbReference>
<evidence type="ECO:0000313" key="8">
    <source>
        <dbReference type="Proteomes" id="UP000770661"/>
    </source>
</evidence>
<dbReference type="AlphaFoldDB" id="A0A8J4YP52"/>
<feature type="transmembrane region" description="Helical" evidence="5">
    <location>
        <begin position="784"/>
        <end position="803"/>
    </location>
</feature>
<reference evidence="7" key="1">
    <citation type="submission" date="2020-07" db="EMBL/GenBank/DDBJ databases">
        <title>The High-quality genome of the commercially important snow crab, Chionoecetes opilio.</title>
        <authorList>
            <person name="Jeong J.-H."/>
            <person name="Ryu S."/>
        </authorList>
    </citation>
    <scope>NUCLEOTIDE SEQUENCE</scope>
    <source>
        <strain evidence="7">MADBK_172401_WGS</strain>
        <tissue evidence="7">Digestive gland</tissue>
    </source>
</reference>
<dbReference type="Proteomes" id="UP000770661">
    <property type="component" value="Unassembled WGS sequence"/>
</dbReference>
<dbReference type="GO" id="GO:0016020">
    <property type="term" value="C:membrane"/>
    <property type="evidence" value="ECO:0007669"/>
    <property type="project" value="UniProtKB-SubCell"/>
</dbReference>
<organism evidence="7 8">
    <name type="scientific">Chionoecetes opilio</name>
    <name type="common">Atlantic snow crab</name>
    <name type="synonym">Cancer opilio</name>
    <dbReference type="NCBI Taxonomy" id="41210"/>
    <lineage>
        <taxon>Eukaryota</taxon>
        <taxon>Metazoa</taxon>
        <taxon>Ecdysozoa</taxon>
        <taxon>Arthropoda</taxon>
        <taxon>Crustacea</taxon>
        <taxon>Multicrustacea</taxon>
        <taxon>Malacostraca</taxon>
        <taxon>Eumalacostraca</taxon>
        <taxon>Eucarida</taxon>
        <taxon>Decapoda</taxon>
        <taxon>Pleocyemata</taxon>
        <taxon>Brachyura</taxon>
        <taxon>Eubrachyura</taxon>
        <taxon>Majoidea</taxon>
        <taxon>Majidae</taxon>
        <taxon>Chionoecetes</taxon>
    </lineage>
</organism>
<dbReference type="Pfam" id="PF00354">
    <property type="entry name" value="Pentaxin"/>
    <property type="match status" value="1"/>
</dbReference>
<comment type="caution">
    <text evidence="3">Lacks conserved residue(s) required for the propagation of feature annotation.</text>
</comment>
<dbReference type="InterPro" id="IPR018000">
    <property type="entry name" value="Neurotransmitter_ion_chnl_CS"/>
</dbReference>
<evidence type="ECO:0000256" key="1">
    <source>
        <dbReference type="ARBA" id="ARBA00004141"/>
    </source>
</evidence>
<comment type="caution">
    <text evidence="7">The sequence shown here is derived from an EMBL/GenBank/DDBJ whole genome shotgun (WGS) entry which is preliminary data.</text>
</comment>
<protein>
    <submittedName>
        <fullName evidence="7">Gamma-aminobutyric acid receptor subunit beta-like</fullName>
    </submittedName>
</protein>
<keyword evidence="7" id="KW-0675">Receptor</keyword>
<dbReference type="PROSITE" id="PS51828">
    <property type="entry name" value="PTX_2"/>
    <property type="match status" value="1"/>
</dbReference>
<evidence type="ECO:0000313" key="7">
    <source>
        <dbReference type="EMBL" id="KAG0730363.1"/>
    </source>
</evidence>
<dbReference type="InterPro" id="IPR036719">
    <property type="entry name" value="Neuro-gated_channel_TM_sf"/>
</dbReference>
<dbReference type="PANTHER" id="PTHR18945">
    <property type="entry name" value="NEUROTRANSMITTER GATED ION CHANNEL"/>
    <property type="match status" value="1"/>
</dbReference>
<feature type="transmembrane region" description="Helical" evidence="5">
    <location>
        <begin position="878"/>
        <end position="897"/>
    </location>
</feature>
<evidence type="ECO:0000256" key="3">
    <source>
        <dbReference type="PROSITE-ProRule" id="PRU01172"/>
    </source>
</evidence>
<evidence type="ECO:0000259" key="6">
    <source>
        <dbReference type="PROSITE" id="PS51828"/>
    </source>
</evidence>
<gene>
    <name evidence="7" type="primary">Lcch3_0</name>
    <name evidence="7" type="ORF">GWK47_028402</name>
</gene>
<dbReference type="InterPro" id="IPR006029">
    <property type="entry name" value="Neurotrans-gated_channel_TM"/>
</dbReference>
<accession>A0A8J4YP52</accession>
<feature type="transmembrane region" description="Helical" evidence="5">
    <location>
        <begin position="815"/>
        <end position="834"/>
    </location>
</feature>
<dbReference type="SUPFAM" id="SSF90112">
    <property type="entry name" value="Neurotransmitter-gated ion-channel transmembrane pore"/>
    <property type="match status" value="1"/>
</dbReference>
<feature type="region of interest" description="Disordered" evidence="4">
    <location>
        <begin position="462"/>
        <end position="484"/>
    </location>
</feature>
<dbReference type="InterPro" id="IPR001759">
    <property type="entry name" value="PTX_dom"/>
</dbReference>
<keyword evidence="5" id="KW-1133">Transmembrane helix</keyword>
<dbReference type="EMBL" id="JACEEZ010000253">
    <property type="protein sequence ID" value="KAG0730363.1"/>
    <property type="molecule type" value="Genomic_DNA"/>
</dbReference>
<dbReference type="InterPro" id="IPR038050">
    <property type="entry name" value="Neuro_actylchol_rec"/>
</dbReference>
<name>A0A8J4YP52_CHIOP</name>
<dbReference type="SUPFAM" id="SSF49899">
    <property type="entry name" value="Concanavalin A-like lectins/glucanases"/>
    <property type="match status" value="1"/>
</dbReference>
<sequence>MVTYHLMPRGVPDAKTRLQATALNQVIARFLQEGRLAPHAVAGLVFPREGHGAPPSSPRHLLSTTLGVSPERTSGHHTLPLTTADGSTSPTSRAATHPSSYVPNLPSTAAPTPLPQRSFPSTPSPSSSNSHRPTLPSSHSLAAATLDSFTLCLWFRVTYLGEFSILLSYSTHAGTEDALTLGPRLKIFVMEYKGHRVEVVQRYVEPQRWYSACVLRNGTDGRASLFLDGTKRLDMDAPTRLDLNGTLVLGNDQDYPGGGFNARQSVPGSVTGLYLWPRMLSLPEVSAVGDCDPPEASLLTWEAIPWQVEGEVQKGLANPCSQRSANTHFLLPVKITFPMARWFCSGHGLALPLPTSEAENDEILSYITNATCCVNDYNANPMVWLDVTYDTTAQQWLSGPKKLPIIYSQVWTTSGRTKMHSLVITRTGEWMPTEIMASSPLPNDSFGFLSWIENSGTSYGFDRGFPGSDPRTGGTGKSRLGPWPGSTPDQCLKKLVVQVRFGCDARSSLGPNSSPALSFQNWGSRANLRCPHSDSPISERGHSECANPCSVRKVEVSHILSGTIPRSFSFPPIETPNPIFGPWCFPWSRALADPHGIRARPSSAFRSSPQVQDQERLAGEVPPRIRLFVRKMSPGLDVLTGSGGHMIVSGSVADYKYSGAENELEYSLEFESNVHCDLNLELYPFDSQRCAITITVTNVIDKAVRYPSPPLHLAHPHVPSHPEFTVTSLTLSLQNKSTTALLRFCLHRRPVHHLFSTFFPTVLLHAIGYASFFLPLDNFQDRSVMSLTTLLALVALYSESLAALPSTSYLKHVDIWFVFSIAFLTTIVIAHLLINGHNTPLIPLPKNPYFPPPGLWQRLVGKFSNRSTDWKRMAGAKVLLGLTYMIFQAIFWIHVLVSMQG</sequence>
<dbReference type="PROSITE" id="PS00236">
    <property type="entry name" value="NEUROTR_ION_CHANNEL"/>
    <property type="match status" value="1"/>
</dbReference>
<comment type="subcellular location">
    <subcellularLocation>
        <location evidence="1">Membrane</location>
        <topology evidence="1">Multi-pass membrane protein</topology>
    </subcellularLocation>
</comment>
<feature type="domain" description="Pentraxin (PTX)" evidence="6">
    <location>
        <begin position="118"/>
        <end position="320"/>
    </location>
</feature>
<dbReference type="Gene3D" id="1.20.58.390">
    <property type="entry name" value="Neurotransmitter-gated ion-channel transmembrane domain"/>
    <property type="match status" value="1"/>
</dbReference>
<dbReference type="Gene3D" id="2.60.120.200">
    <property type="match status" value="1"/>
</dbReference>
<dbReference type="GO" id="GO:0005230">
    <property type="term" value="F:extracellular ligand-gated monoatomic ion channel activity"/>
    <property type="evidence" value="ECO:0007669"/>
    <property type="project" value="InterPro"/>
</dbReference>
<evidence type="ECO:0000256" key="4">
    <source>
        <dbReference type="SAM" id="MobiDB-lite"/>
    </source>
</evidence>
<feature type="compositionally biased region" description="Polar residues" evidence="4">
    <location>
        <begin position="80"/>
        <end position="110"/>
    </location>
</feature>
<dbReference type="InterPro" id="IPR036734">
    <property type="entry name" value="Neur_chan_lig-bd_sf"/>
</dbReference>
<dbReference type="SUPFAM" id="SSF63712">
    <property type="entry name" value="Nicotinic receptor ligand binding domain-like"/>
    <property type="match status" value="1"/>
</dbReference>
<dbReference type="SUPFAM" id="SSF56436">
    <property type="entry name" value="C-type lectin-like"/>
    <property type="match status" value="1"/>
</dbReference>
<dbReference type="InterPro" id="IPR006201">
    <property type="entry name" value="Neur_channel"/>
</dbReference>
<feature type="region of interest" description="Disordered" evidence="4">
    <location>
        <begin position="48"/>
        <end position="137"/>
    </location>
</feature>
<proteinExistence type="predicted"/>
<dbReference type="InterPro" id="IPR013320">
    <property type="entry name" value="ConA-like_dom_sf"/>
</dbReference>
<keyword evidence="8" id="KW-1185">Reference proteome</keyword>